<dbReference type="AlphaFoldDB" id="A0A8J7PCR8"/>
<dbReference type="Proteomes" id="UP000664277">
    <property type="component" value="Unassembled WGS sequence"/>
</dbReference>
<comment type="caution">
    <text evidence="3">The sequence shown here is derived from an EMBL/GenBank/DDBJ whole genome shotgun (WGS) entry which is preliminary data.</text>
</comment>
<sequence>MNRLSLVGAAAVVIAATAGLAVNANEVDQEFIVDTSPIGKSTHGVVTSDQFLELGVPTANSLRIEGEQSLRMGKLDRAIMVLQRSVEMAPMDMDGRILYAEALEKKLIKQKEKRDPALYNFVVKQWLFVAKNAEFADQGMQGFQHLYKIAGTVPKKFEKEKKYLERVLIREDGTEKVILGKKPTPANL</sequence>
<evidence type="ECO:0000313" key="3">
    <source>
        <dbReference type="EMBL" id="MBN8659348.1"/>
    </source>
</evidence>
<keyword evidence="2" id="KW-0732">Signal</keyword>
<keyword evidence="1" id="KW-0802">TPR repeat</keyword>
<name>A0A8J7PCR8_9BACT</name>
<reference evidence="3" key="1">
    <citation type="submission" date="2021-02" db="EMBL/GenBank/DDBJ databases">
        <title>Genome-Resolved Metagenomics of a Microbial Community Performing Photosynthetic Biological Nutrient Removal.</title>
        <authorList>
            <person name="Mcdaniel E.A."/>
        </authorList>
    </citation>
    <scope>NUCLEOTIDE SEQUENCE</scope>
    <source>
        <strain evidence="3">UWPOB_OBS1</strain>
    </source>
</reference>
<proteinExistence type="predicted"/>
<evidence type="ECO:0000256" key="2">
    <source>
        <dbReference type="SAM" id="SignalP"/>
    </source>
</evidence>
<feature type="chain" id="PRO_5035239710" description="Tetratricopeptide repeat protein" evidence="2">
    <location>
        <begin position="25"/>
        <end position="188"/>
    </location>
</feature>
<organism evidence="3 4">
    <name type="scientific">Candidatus Obscuribacter phosphatis</name>
    <dbReference type="NCBI Taxonomy" id="1906157"/>
    <lineage>
        <taxon>Bacteria</taxon>
        <taxon>Bacillati</taxon>
        <taxon>Candidatus Melainabacteria</taxon>
        <taxon>Candidatus Obscuribacterales</taxon>
        <taxon>Candidatus Obscuribacteraceae</taxon>
        <taxon>Candidatus Obscuribacter</taxon>
    </lineage>
</organism>
<feature type="signal peptide" evidence="2">
    <location>
        <begin position="1"/>
        <end position="24"/>
    </location>
</feature>
<protein>
    <recommendedName>
        <fullName evidence="5">Tetratricopeptide repeat protein</fullName>
    </recommendedName>
</protein>
<accession>A0A8J7PCR8</accession>
<evidence type="ECO:0000313" key="4">
    <source>
        <dbReference type="Proteomes" id="UP000664277"/>
    </source>
</evidence>
<evidence type="ECO:0008006" key="5">
    <source>
        <dbReference type="Google" id="ProtNLM"/>
    </source>
</evidence>
<gene>
    <name evidence="3" type="ORF">J0M35_03220</name>
</gene>
<evidence type="ECO:0000256" key="1">
    <source>
        <dbReference type="PROSITE-ProRule" id="PRU00339"/>
    </source>
</evidence>
<dbReference type="EMBL" id="JAFLCK010000003">
    <property type="protein sequence ID" value="MBN8659348.1"/>
    <property type="molecule type" value="Genomic_DNA"/>
</dbReference>
<feature type="repeat" description="TPR" evidence="1">
    <location>
        <begin position="59"/>
        <end position="92"/>
    </location>
</feature>
<dbReference type="InterPro" id="IPR019734">
    <property type="entry name" value="TPR_rpt"/>
</dbReference>
<dbReference type="PROSITE" id="PS50005">
    <property type="entry name" value="TPR"/>
    <property type="match status" value="1"/>
</dbReference>